<evidence type="ECO:0000313" key="2">
    <source>
        <dbReference type="Proteomes" id="UP000233100"/>
    </source>
</evidence>
<dbReference type="Ensembl" id="ENSMFAT00000092985.1">
    <property type="protein sequence ID" value="ENSMFAP00000055200.1"/>
    <property type="gene ID" value="ENSMFAG00000048705.1"/>
</dbReference>
<accession>A0A7N9CPT4</accession>
<protein>
    <submittedName>
        <fullName evidence="1">Uncharacterized protein</fullName>
    </submittedName>
</protein>
<organism evidence="1 2">
    <name type="scientific">Macaca fascicularis</name>
    <name type="common">Crab-eating macaque</name>
    <name type="synonym">Cynomolgus monkey</name>
    <dbReference type="NCBI Taxonomy" id="9541"/>
    <lineage>
        <taxon>Eukaryota</taxon>
        <taxon>Metazoa</taxon>
        <taxon>Chordata</taxon>
        <taxon>Craniata</taxon>
        <taxon>Vertebrata</taxon>
        <taxon>Euteleostomi</taxon>
        <taxon>Mammalia</taxon>
        <taxon>Eutheria</taxon>
        <taxon>Euarchontoglires</taxon>
        <taxon>Primates</taxon>
        <taxon>Haplorrhini</taxon>
        <taxon>Catarrhini</taxon>
        <taxon>Cercopithecidae</taxon>
        <taxon>Cercopithecinae</taxon>
        <taxon>Macaca</taxon>
    </lineage>
</organism>
<dbReference type="AlphaFoldDB" id="A0A7N9CPT4"/>
<name>A0A7N9CPT4_MACFA</name>
<dbReference type="GeneTree" id="ENSGT01130000278374"/>
<sequence>MTSLGTEQIRPWDSRKESAKLLLFTLWSRSFLQKKPEWSHRLPRLRCFTEVVWSQQVMDKELPKGSPRETALNIKKSDKSFKRKKPTKNVLVFLINRQLGRHRSDIDLSRWLWMLS</sequence>
<reference evidence="1 2" key="1">
    <citation type="submission" date="2013-03" db="EMBL/GenBank/DDBJ databases">
        <authorList>
            <person name="Warren W."/>
            <person name="Wilson R.K."/>
        </authorList>
    </citation>
    <scope>NUCLEOTIDE SEQUENCE</scope>
</reference>
<evidence type="ECO:0000313" key="1">
    <source>
        <dbReference type="Ensembl" id="ENSMFAP00000055200.1"/>
    </source>
</evidence>
<reference evidence="1" key="3">
    <citation type="submission" date="2025-09" db="UniProtKB">
        <authorList>
            <consortium name="Ensembl"/>
        </authorList>
    </citation>
    <scope>IDENTIFICATION</scope>
</reference>
<keyword evidence="2" id="KW-1185">Reference proteome</keyword>
<reference evidence="1" key="2">
    <citation type="submission" date="2025-08" db="UniProtKB">
        <authorList>
            <consortium name="Ensembl"/>
        </authorList>
    </citation>
    <scope>IDENTIFICATION</scope>
</reference>
<dbReference type="Proteomes" id="UP000233100">
    <property type="component" value="Chromosome X"/>
</dbReference>
<proteinExistence type="predicted"/>